<proteinExistence type="predicted"/>
<dbReference type="Proteomes" id="UP001249020">
    <property type="component" value="Unassembled WGS sequence"/>
</dbReference>
<dbReference type="AlphaFoldDB" id="A0AAW8R4D9"/>
<evidence type="ECO:0000313" key="1">
    <source>
        <dbReference type="EMBL" id="MDT0582705.1"/>
    </source>
</evidence>
<dbReference type="RefSeq" id="WP_311361483.1">
    <property type="nucleotide sequence ID" value="NZ_JAVRIE010000003.1"/>
</dbReference>
<gene>
    <name evidence="1" type="ORF">RM544_09135</name>
</gene>
<protein>
    <submittedName>
        <fullName evidence="1">Uncharacterized protein</fullName>
    </submittedName>
</protein>
<comment type="caution">
    <text evidence="1">The sequence shown here is derived from an EMBL/GenBank/DDBJ whole genome shotgun (WGS) entry which is preliminary data.</text>
</comment>
<dbReference type="SUPFAM" id="SSF53448">
    <property type="entry name" value="Nucleotide-diphospho-sugar transferases"/>
    <property type="match status" value="1"/>
</dbReference>
<dbReference type="EMBL" id="JAVRIE010000003">
    <property type="protein sequence ID" value="MDT0582705.1"/>
    <property type="molecule type" value="Genomic_DNA"/>
</dbReference>
<accession>A0AAW8R4D9</accession>
<sequence length="306" mass="35704">MVKLIVALKHICFSEQFKVTYKKGSLISMTRAITNTEGIAEFNIPASLNRPNGLSAMVRVRNEELMLKESIESIQGYYDEIVICIQPSDDNTLYEAQQLSLRFDNVVYFEYPFLSLPNGSGYRYQDDNSVFSRTYFYNWCLSKCKYQTVTKWDADMIALPSYARLIEMLRNGAQFIIEYGIDLAFDGQYMTQKKYTGSEIRHFNALKSTFINGDMCEVLGVDSPIGSIFGKILRKQQTRFLNEPTYLHFKWCKPLYLSTQAWPKDWKDNEHFQHLVKRTNNLIERTARFDSDIENTISQICQRMAR</sequence>
<dbReference type="Gene3D" id="3.90.550.10">
    <property type="entry name" value="Spore Coat Polysaccharide Biosynthesis Protein SpsA, Chain A"/>
    <property type="match status" value="1"/>
</dbReference>
<evidence type="ECO:0000313" key="2">
    <source>
        <dbReference type="Proteomes" id="UP001249020"/>
    </source>
</evidence>
<organism evidence="1 2">
    <name type="scientific">Brumicola blandensis</name>
    <dbReference type="NCBI Taxonomy" id="3075611"/>
    <lineage>
        <taxon>Bacteria</taxon>
        <taxon>Pseudomonadati</taxon>
        <taxon>Pseudomonadota</taxon>
        <taxon>Gammaproteobacteria</taxon>
        <taxon>Alteromonadales</taxon>
        <taxon>Alteromonadaceae</taxon>
        <taxon>Brumicola</taxon>
    </lineage>
</organism>
<dbReference type="InterPro" id="IPR029044">
    <property type="entry name" value="Nucleotide-diphossugar_trans"/>
</dbReference>
<keyword evidence="2" id="KW-1185">Reference proteome</keyword>
<reference evidence="1 2" key="1">
    <citation type="submission" date="2023-09" db="EMBL/GenBank/DDBJ databases">
        <authorList>
            <person name="Rey-Velasco X."/>
        </authorList>
    </citation>
    <scope>NUCLEOTIDE SEQUENCE [LARGE SCALE GENOMIC DNA]</scope>
    <source>
        <strain evidence="1 2">W409</strain>
    </source>
</reference>
<name>A0AAW8R4D9_9ALTE</name>